<dbReference type="AlphaFoldDB" id="A0AAN9XUY9"/>
<evidence type="ECO:0000313" key="1">
    <source>
        <dbReference type="EMBL" id="KAK7410883.1"/>
    </source>
</evidence>
<proteinExistence type="predicted"/>
<accession>A0AAN9XUY9</accession>
<gene>
    <name evidence="1" type="ORF">VNO78_02079</name>
</gene>
<dbReference type="EMBL" id="JAYMYS010000001">
    <property type="protein sequence ID" value="KAK7410883.1"/>
    <property type="molecule type" value="Genomic_DNA"/>
</dbReference>
<organism evidence="1 2">
    <name type="scientific">Psophocarpus tetragonolobus</name>
    <name type="common">Winged bean</name>
    <name type="synonym">Dolichos tetragonolobus</name>
    <dbReference type="NCBI Taxonomy" id="3891"/>
    <lineage>
        <taxon>Eukaryota</taxon>
        <taxon>Viridiplantae</taxon>
        <taxon>Streptophyta</taxon>
        <taxon>Embryophyta</taxon>
        <taxon>Tracheophyta</taxon>
        <taxon>Spermatophyta</taxon>
        <taxon>Magnoliopsida</taxon>
        <taxon>eudicotyledons</taxon>
        <taxon>Gunneridae</taxon>
        <taxon>Pentapetalae</taxon>
        <taxon>rosids</taxon>
        <taxon>fabids</taxon>
        <taxon>Fabales</taxon>
        <taxon>Fabaceae</taxon>
        <taxon>Papilionoideae</taxon>
        <taxon>50 kb inversion clade</taxon>
        <taxon>NPAAA clade</taxon>
        <taxon>indigoferoid/millettioid clade</taxon>
        <taxon>Phaseoleae</taxon>
        <taxon>Psophocarpus</taxon>
    </lineage>
</organism>
<reference evidence="1 2" key="1">
    <citation type="submission" date="2024-01" db="EMBL/GenBank/DDBJ databases">
        <title>The genomes of 5 underutilized Papilionoideae crops provide insights into root nodulation and disease resistanc.</title>
        <authorList>
            <person name="Jiang F."/>
        </authorList>
    </citation>
    <scope>NUCLEOTIDE SEQUENCE [LARGE SCALE GENOMIC DNA]</scope>
    <source>
        <strain evidence="1">DUOXIRENSHENG_FW03</strain>
        <tissue evidence="1">Leaves</tissue>
    </source>
</reference>
<comment type="caution">
    <text evidence="1">The sequence shown here is derived from an EMBL/GenBank/DDBJ whole genome shotgun (WGS) entry which is preliminary data.</text>
</comment>
<sequence>MVAEATMRLVEDQSATSMFIGEDASRGRKGVQIEVEHLMDVVELDVKKVGDANKSSIKSPFLEVLGPTLVELKNKMRQDMDCLTTEGEGEGDKGEDSLANDQGRRFKIGGEEMDVLKAKVASFEVVKSIPTTLALSKANWGVGEHPKNVGTFISILLCA</sequence>
<keyword evidence="2" id="KW-1185">Reference proteome</keyword>
<evidence type="ECO:0000313" key="2">
    <source>
        <dbReference type="Proteomes" id="UP001386955"/>
    </source>
</evidence>
<dbReference type="Proteomes" id="UP001386955">
    <property type="component" value="Unassembled WGS sequence"/>
</dbReference>
<name>A0AAN9XUY9_PSOTE</name>
<protein>
    <submittedName>
        <fullName evidence="1">Uncharacterized protein</fullName>
    </submittedName>
</protein>